<keyword evidence="1" id="KW-1133">Transmembrane helix</keyword>
<keyword evidence="1" id="KW-0812">Transmembrane</keyword>
<sequence length="130" mass="16010">MKQFIHDWIHLTQGEMFIKYWHLWLFILLSALLISIVVVWWHDDVFNQHSKTLQERVDAQETKDLRDKLKQWERHIEPLLIKRGDSVEYIVESKKLYFSDDDVRKQLDYLYLRNLYPNRHFRGPTKPTKK</sequence>
<dbReference type="RefSeq" id="WP_267286888.1">
    <property type="nucleotide sequence ID" value="NZ_QVOQ01000005.1"/>
</dbReference>
<dbReference type="AlphaFoldDB" id="A0A9X3IND5"/>
<protein>
    <submittedName>
        <fullName evidence="2">Uncharacterized protein</fullName>
    </submittedName>
</protein>
<reference evidence="2" key="1">
    <citation type="submission" date="2018-08" db="EMBL/GenBank/DDBJ databases">
        <title>Draft genome sequences of Leuconostoc spp. and Weissella spp. with biocontrol potential.</title>
        <authorList>
            <person name="Lo R."/>
            <person name="Ho V.T.T."/>
            <person name="Turner M.S."/>
        </authorList>
    </citation>
    <scope>NUCLEOTIDE SEQUENCE</scope>
    <source>
        <strain evidence="2">156</strain>
    </source>
</reference>
<dbReference type="EMBL" id="QVOQ01000005">
    <property type="protein sequence ID" value="MCX7578199.1"/>
    <property type="molecule type" value="Genomic_DNA"/>
</dbReference>
<evidence type="ECO:0000256" key="1">
    <source>
        <dbReference type="SAM" id="Phobius"/>
    </source>
</evidence>
<proteinExistence type="predicted"/>
<feature type="transmembrane region" description="Helical" evidence="1">
    <location>
        <begin position="21"/>
        <end position="41"/>
    </location>
</feature>
<evidence type="ECO:0000313" key="3">
    <source>
        <dbReference type="Proteomes" id="UP001080333"/>
    </source>
</evidence>
<gene>
    <name evidence="2" type="ORF">D0502_02130</name>
</gene>
<organism evidence="2 3">
    <name type="scientific">Leuconostoc falkenbergense</name>
    <dbReference type="NCBI Taxonomy" id="2766470"/>
    <lineage>
        <taxon>Bacteria</taxon>
        <taxon>Bacillati</taxon>
        <taxon>Bacillota</taxon>
        <taxon>Bacilli</taxon>
        <taxon>Lactobacillales</taxon>
        <taxon>Lactobacillaceae</taxon>
        <taxon>Leuconostoc</taxon>
    </lineage>
</organism>
<comment type="caution">
    <text evidence="2">The sequence shown here is derived from an EMBL/GenBank/DDBJ whole genome shotgun (WGS) entry which is preliminary data.</text>
</comment>
<dbReference type="Proteomes" id="UP001080333">
    <property type="component" value="Unassembled WGS sequence"/>
</dbReference>
<keyword evidence="1" id="KW-0472">Membrane</keyword>
<accession>A0A9X3IND5</accession>
<name>A0A9X3IND5_9LACO</name>
<evidence type="ECO:0000313" key="2">
    <source>
        <dbReference type="EMBL" id="MCX7578199.1"/>
    </source>
</evidence>